<reference evidence="2" key="1">
    <citation type="submission" date="2020-05" db="EMBL/GenBank/DDBJ databases">
        <title>Phylogenomic resolution of chytrid fungi.</title>
        <authorList>
            <person name="Stajich J.E."/>
            <person name="Amses K."/>
            <person name="Simmons R."/>
            <person name="Seto K."/>
            <person name="Myers J."/>
            <person name="Bonds A."/>
            <person name="Quandt C.A."/>
            <person name="Barry K."/>
            <person name="Liu P."/>
            <person name="Grigoriev I."/>
            <person name="Longcore J.E."/>
            <person name="James T.Y."/>
        </authorList>
    </citation>
    <scope>NUCLEOTIDE SEQUENCE</scope>
    <source>
        <strain evidence="2">JEL0513</strain>
    </source>
</reference>
<dbReference type="PANTHER" id="PTHR35537:SF1">
    <property type="entry name" value="DNA DAMAGE-INDUCED APOPTOSIS SUPPRESSOR PROTEIN"/>
    <property type="match status" value="1"/>
</dbReference>
<gene>
    <name evidence="2" type="ORF">HK100_004350</name>
</gene>
<dbReference type="GO" id="GO:1902230">
    <property type="term" value="P:negative regulation of intrinsic apoptotic signaling pathway in response to DNA damage"/>
    <property type="evidence" value="ECO:0007669"/>
    <property type="project" value="InterPro"/>
</dbReference>
<dbReference type="InterPro" id="IPR043522">
    <property type="entry name" value="DDIAS"/>
</dbReference>
<feature type="region of interest" description="Disordered" evidence="1">
    <location>
        <begin position="355"/>
        <end position="376"/>
    </location>
</feature>
<evidence type="ECO:0000256" key="1">
    <source>
        <dbReference type="SAM" id="MobiDB-lite"/>
    </source>
</evidence>
<feature type="compositionally biased region" description="Low complexity" evidence="1">
    <location>
        <begin position="9"/>
        <end position="21"/>
    </location>
</feature>
<dbReference type="PANTHER" id="PTHR35537">
    <property type="entry name" value="DNA DAMAGE-INDUCIBLE APOPTOSIS SUPPRESSOR PROTEIN DDIAS"/>
    <property type="match status" value="1"/>
</dbReference>
<organism evidence="2 3">
    <name type="scientific">Physocladia obscura</name>
    <dbReference type="NCBI Taxonomy" id="109957"/>
    <lineage>
        <taxon>Eukaryota</taxon>
        <taxon>Fungi</taxon>
        <taxon>Fungi incertae sedis</taxon>
        <taxon>Chytridiomycota</taxon>
        <taxon>Chytridiomycota incertae sedis</taxon>
        <taxon>Chytridiomycetes</taxon>
        <taxon>Chytridiales</taxon>
        <taxon>Chytriomycetaceae</taxon>
        <taxon>Physocladia</taxon>
    </lineage>
</organism>
<comment type="caution">
    <text evidence="2">The sequence shown here is derived from an EMBL/GenBank/DDBJ whole genome shotgun (WGS) entry which is preliminary data.</text>
</comment>
<dbReference type="GO" id="GO:0005737">
    <property type="term" value="C:cytoplasm"/>
    <property type="evidence" value="ECO:0007669"/>
    <property type="project" value="TreeGrafter"/>
</dbReference>
<feature type="compositionally biased region" description="Polar residues" evidence="1">
    <location>
        <begin position="503"/>
        <end position="514"/>
    </location>
</feature>
<accession>A0AAD5STZ0</accession>
<evidence type="ECO:0000313" key="2">
    <source>
        <dbReference type="EMBL" id="KAJ3102529.1"/>
    </source>
</evidence>
<feature type="region of interest" description="Disordered" evidence="1">
    <location>
        <begin position="1"/>
        <end position="31"/>
    </location>
</feature>
<dbReference type="Gene3D" id="2.40.50.140">
    <property type="entry name" value="Nucleic acid-binding proteins"/>
    <property type="match status" value="1"/>
</dbReference>
<keyword evidence="3" id="KW-1185">Reference proteome</keyword>
<sequence length="688" mass="74655">MRQGGNGNGNSKAKSNNSNSKIGTNSNNKRNSRVLATIVRVAPRSTYSYPSCNRCLKKLSSALSAANPPVSVSVSTSSFESSPLPSSGSRIPQRRAFGDASSNANSATTITATTTIGTTTPRVIPAEISRPASVHIFTCLSCGASFSKDAVSYRYSVTLTVSINNRLQNIAVFGNSLNPLFGMSCTPLFHTLKNKAIQDFGTQTPTIDGRKVLNALDQVAAGIVIILVIKNQTLSAMNELSDLMERGLKIKDNAEINVVARQYQQWPGIAVNPKKSATSFSFPANDNKWQKDFVISAVEFPKPPVTTVAHILGLLQSPNLQIIVPTDKDITKNRKGDLFKSFSRDLFQELVASQSQDVERNAPQSNQISPPTTPQQSILDPIFNSLHTNITSECHEENFELSAISLQSFFGILSSPPPRLQHNQSANSSYESYGPEITLVAESPPQPSSSTNHWHNLTPILIKQQQKLFETASSPFVVPNTPQSPSKSPTPILHLSTRRPSSERSATNDSSPTSAIILQPRRVSSIKRCGSPADVAQPAVRDLNGGGFTDTGVTISGIAESLANLEVSPKKKTRYCIEKKRTQNNKSICSSNTATTSLLAAGGTYSFFQQQKQPMRFDGLEDILTADLKFDFGNPGNIIHRKNSFTAYDVDGDEDEDFDFKSQFFRNVAAKAAVIAGSFVPSENISNW</sequence>
<dbReference type="AlphaFoldDB" id="A0AAD5STZ0"/>
<feature type="region of interest" description="Disordered" evidence="1">
    <location>
        <begin position="475"/>
        <end position="514"/>
    </location>
</feature>
<evidence type="ECO:0000313" key="3">
    <source>
        <dbReference type="Proteomes" id="UP001211907"/>
    </source>
</evidence>
<dbReference type="InterPro" id="IPR012340">
    <property type="entry name" value="NA-bd_OB-fold"/>
</dbReference>
<proteinExistence type="predicted"/>
<name>A0AAD5STZ0_9FUNG</name>
<dbReference type="EMBL" id="JADGJH010002158">
    <property type="protein sequence ID" value="KAJ3102529.1"/>
    <property type="molecule type" value="Genomic_DNA"/>
</dbReference>
<protein>
    <submittedName>
        <fullName evidence="2">Uncharacterized protein</fullName>
    </submittedName>
</protein>
<dbReference type="GO" id="GO:0005634">
    <property type="term" value="C:nucleus"/>
    <property type="evidence" value="ECO:0007669"/>
    <property type="project" value="TreeGrafter"/>
</dbReference>
<feature type="compositionally biased region" description="Polar residues" evidence="1">
    <location>
        <begin position="475"/>
        <end position="489"/>
    </location>
</feature>
<dbReference type="Proteomes" id="UP001211907">
    <property type="component" value="Unassembled WGS sequence"/>
</dbReference>